<reference evidence="7 8" key="1">
    <citation type="journal article" date="2015" name="J. Biotechnol.">
        <title>Complete genome sequence of Paenibacillus beijingensis 7188(T) (=DSM 24997(T)), a novel rhizobacterium from jujube garden soil.</title>
        <authorList>
            <person name="Kwak Y."/>
            <person name="Shin J.H."/>
        </authorList>
    </citation>
    <scope>NUCLEOTIDE SEQUENCE [LARGE SCALE GENOMIC DNA]</scope>
    <source>
        <strain evidence="7 8">DSM 24997</strain>
    </source>
</reference>
<gene>
    <name evidence="7" type="ORF">VN24_03425</name>
</gene>
<dbReference type="Pfam" id="PF12706">
    <property type="entry name" value="Lactamase_B_2"/>
    <property type="match status" value="1"/>
</dbReference>
<feature type="domain" description="Metallo-beta-lactamase" evidence="6">
    <location>
        <begin position="7"/>
        <end position="193"/>
    </location>
</feature>
<dbReference type="EMBL" id="CP011058">
    <property type="protein sequence ID" value="AJY73839.1"/>
    <property type="molecule type" value="Genomic_DNA"/>
</dbReference>
<dbReference type="HAMAP" id="MF_00457">
    <property type="entry name" value="UPF0173"/>
    <property type="match status" value="1"/>
</dbReference>
<evidence type="ECO:0000256" key="1">
    <source>
        <dbReference type="ARBA" id="ARBA00022801"/>
    </source>
</evidence>
<evidence type="ECO:0000256" key="2">
    <source>
        <dbReference type="ARBA" id="ARBA00034221"/>
    </source>
</evidence>
<reference evidence="8" key="2">
    <citation type="submission" date="2015-03" db="EMBL/GenBank/DDBJ databases">
        <title>Genome sequence of Paenibacillus beijingensis strain DSM 24997T.</title>
        <authorList>
            <person name="Kwak Y."/>
            <person name="Shin J.-H."/>
        </authorList>
    </citation>
    <scope>NUCLEOTIDE SEQUENCE [LARGE SCALE GENOMIC DNA]</scope>
    <source>
        <strain evidence="8">DSM 24997</strain>
    </source>
</reference>
<dbReference type="SMART" id="SM00849">
    <property type="entry name" value="Lactamase_B"/>
    <property type="match status" value="1"/>
</dbReference>
<organism evidence="7 8">
    <name type="scientific">Paenibacillus beijingensis</name>
    <dbReference type="NCBI Taxonomy" id="1126833"/>
    <lineage>
        <taxon>Bacteria</taxon>
        <taxon>Bacillati</taxon>
        <taxon>Bacillota</taxon>
        <taxon>Bacilli</taxon>
        <taxon>Bacillales</taxon>
        <taxon>Paenibacillaceae</taxon>
        <taxon>Paenibacillus</taxon>
    </lineage>
</organism>
<dbReference type="PANTHER" id="PTHR43546">
    <property type="entry name" value="UPF0173 METAL-DEPENDENT HYDROLASE MJ1163-RELATED"/>
    <property type="match status" value="1"/>
</dbReference>
<dbReference type="KEGG" id="pbj:VN24_03425"/>
<comment type="similarity">
    <text evidence="5">Belongs to the UPF0173 family.</text>
</comment>
<dbReference type="InterPro" id="IPR022877">
    <property type="entry name" value="UPF0173"/>
</dbReference>
<dbReference type="InterPro" id="IPR001279">
    <property type="entry name" value="Metallo-B-lactamas"/>
</dbReference>
<dbReference type="Gene3D" id="3.60.15.10">
    <property type="entry name" value="Ribonuclease Z/Hydroxyacylglutathione hydrolase-like"/>
    <property type="match status" value="1"/>
</dbReference>
<dbReference type="RefSeq" id="WP_045669274.1">
    <property type="nucleotide sequence ID" value="NZ_CP011058.1"/>
</dbReference>
<accession>A0A0D5NEM9</accession>
<protein>
    <recommendedName>
        <fullName evidence="5">UPF0173 metal-dependent hydrolase VN24_03425</fullName>
    </recommendedName>
</protein>
<evidence type="ECO:0000259" key="6">
    <source>
        <dbReference type="SMART" id="SM00849"/>
    </source>
</evidence>
<dbReference type="SUPFAM" id="SSF56281">
    <property type="entry name" value="Metallo-hydrolase/oxidoreductase"/>
    <property type="match status" value="1"/>
</dbReference>
<comment type="function">
    <text evidence="3">Counteracts the endogenous Pycsar antiviral defense system. Phosphodiesterase that enables metal-dependent hydrolysis of host cyclic nucleotide Pycsar defense signals such as cCMP and cUMP.</text>
</comment>
<dbReference type="STRING" id="1126833.VN24_03425"/>
<proteinExistence type="inferred from homology"/>
<comment type="catalytic activity">
    <reaction evidence="4">
        <text>3',5'-cyclic UMP + H2O = UMP + H(+)</text>
        <dbReference type="Rhea" id="RHEA:70575"/>
        <dbReference type="ChEBI" id="CHEBI:15377"/>
        <dbReference type="ChEBI" id="CHEBI:15378"/>
        <dbReference type="ChEBI" id="CHEBI:57865"/>
        <dbReference type="ChEBI" id="CHEBI:184387"/>
    </reaction>
    <physiologicalReaction direction="left-to-right" evidence="4">
        <dbReference type="Rhea" id="RHEA:70576"/>
    </physiologicalReaction>
</comment>
<evidence type="ECO:0000313" key="7">
    <source>
        <dbReference type="EMBL" id="AJY73839.1"/>
    </source>
</evidence>
<dbReference type="OrthoDB" id="9789133at2"/>
<dbReference type="GO" id="GO:0016787">
    <property type="term" value="F:hydrolase activity"/>
    <property type="evidence" value="ECO:0007669"/>
    <property type="project" value="UniProtKB-UniRule"/>
</dbReference>
<keyword evidence="8" id="KW-1185">Reference proteome</keyword>
<dbReference type="InterPro" id="IPR036866">
    <property type="entry name" value="RibonucZ/Hydroxyglut_hydro"/>
</dbReference>
<dbReference type="PANTHER" id="PTHR43546:SF3">
    <property type="entry name" value="UPF0173 METAL-DEPENDENT HYDROLASE MJ1163"/>
    <property type="match status" value="1"/>
</dbReference>
<name>A0A0D5NEM9_9BACL</name>
<evidence type="ECO:0000256" key="3">
    <source>
        <dbReference type="ARBA" id="ARBA00034301"/>
    </source>
</evidence>
<evidence type="ECO:0000313" key="8">
    <source>
        <dbReference type="Proteomes" id="UP000032633"/>
    </source>
</evidence>
<dbReference type="PATRIC" id="fig|1126833.4.peg.738"/>
<keyword evidence="1 5" id="KW-0378">Hydrolase</keyword>
<sequence length="237" mass="26074">MELIYHGHSCVQIVSEGKSLLIDPFLRGNELAVTKPEEIKTDYVLLTHAHTDHILDAEAIAKANDATVVAIHELATYMSWKGLKTVDMNIGGTLDLGFAQVTMIQAFHSSGIVLPDEQRIIYAGMPAGFIVRAEGSSILHAGDTSLYSDMKLIGERNHFDVAFIPIGDRYTMGPKDALQAAEWFGAKLVVPVHYDTFAPIRQDAEDFVRELTERGMKGQVLAPGGKLDIRVRGEVRD</sequence>
<evidence type="ECO:0000256" key="5">
    <source>
        <dbReference type="HAMAP-Rule" id="MF_00457"/>
    </source>
</evidence>
<comment type="catalytic activity">
    <reaction evidence="2">
        <text>3',5'-cyclic CMP + H2O = CMP + H(+)</text>
        <dbReference type="Rhea" id="RHEA:72675"/>
        <dbReference type="ChEBI" id="CHEBI:15377"/>
        <dbReference type="ChEBI" id="CHEBI:15378"/>
        <dbReference type="ChEBI" id="CHEBI:58003"/>
        <dbReference type="ChEBI" id="CHEBI:60377"/>
    </reaction>
    <physiologicalReaction direction="left-to-right" evidence="2">
        <dbReference type="Rhea" id="RHEA:72676"/>
    </physiologicalReaction>
</comment>
<evidence type="ECO:0000256" key="4">
    <source>
        <dbReference type="ARBA" id="ARBA00048505"/>
    </source>
</evidence>
<dbReference type="NCBIfam" id="NF001911">
    <property type="entry name" value="PRK00685.1"/>
    <property type="match status" value="1"/>
</dbReference>
<dbReference type="Proteomes" id="UP000032633">
    <property type="component" value="Chromosome"/>
</dbReference>
<dbReference type="HOGENOM" id="CLU_070010_4_1_9"/>
<dbReference type="AlphaFoldDB" id="A0A0D5NEM9"/>
<dbReference type="InterPro" id="IPR050114">
    <property type="entry name" value="UPF0173_UPF0282_UlaG_hydrolase"/>
</dbReference>